<organism evidence="4 5">
    <name type="scientific">Mesobacillus boroniphilus JCM 21738</name>
    <dbReference type="NCBI Taxonomy" id="1294265"/>
    <lineage>
        <taxon>Bacteria</taxon>
        <taxon>Bacillati</taxon>
        <taxon>Bacillota</taxon>
        <taxon>Bacilli</taxon>
        <taxon>Bacillales</taxon>
        <taxon>Bacillaceae</taxon>
        <taxon>Mesobacillus</taxon>
    </lineage>
</organism>
<dbReference type="InterPro" id="IPR056884">
    <property type="entry name" value="NPHP3-like_N"/>
</dbReference>
<dbReference type="eggNOG" id="COG2909">
    <property type="taxonomic scope" value="Bacteria"/>
</dbReference>
<evidence type="ECO:0000256" key="1">
    <source>
        <dbReference type="ARBA" id="ARBA00022737"/>
    </source>
</evidence>
<proteinExistence type="predicted"/>
<reference evidence="4 5" key="1">
    <citation type="submission" date="2013-12" db="EMBL/GenBank/DDBJ databases">
        <title>NBRP : Genome information of microbial organism related human and environment.</title>
        <authorList>
            <person name="Hattori M."/>
            <person name="Oshima K."/>
            <person name="Inaba H."/>
            <person name="Suda W."/>
            <person name="Sakamoto M."/>
            <person name="Iino T."/>
            <person name="Kitahara M."/>
            <person name="Oshida Y."/>
            <person name="Iida T."/>
            <person name="Kudo T."/>
            <person name="Itoh T."/>
            <person name="Ahmed I."/>
            <person name="Ohkuma M."/>
        </authorList>
    </citation>
    <scope>NUCLEOTIDE SEQUENCE [LARGE SCALE GENOMIC DNA]</scope>
    <source>
        <strain evidence="4 5">JCM 21738</strain>
    </source>
</reference>
<dbReference type="Proteomes" id="UP000018949">
    <property type="component" value="Unassembled WGS sequence"/>
</dbReference>
<accession>W4RTC3</accession>
<comment type="caution">
    <text evidence="4">The sequence shown here is derived from an EMBL/GenBank/DDBJ whole genome shotgun (WGS) entry which is preliminary data.</text>
</comment>
<dbReference type="Pfam" id="PF24883">
    <property type="entry name" value="NPHP3_N"/>
    <property type="match status" value="1"/>
</dbReference>
<evidence type="ECO:0008006" key="6">
    <source>
        <dbReference type="Google" id="ProtNLM"/>
    </source>
</evidence>
<gene>
    <name evidence="4" type="ORF">JCM21738_3822</name>
</gene>
<protein>
    <recommendedName>
        <fullName evidence="6">Transcriptional regulator</fullName>
    </recommendedName>
</protein>
<keyword evidence="5" id="KW-1185">Reference proteome</keyword>
<dbReference type="SUPFAM" id="SSF52540">
    <property type="entry name" value="P-loop containing nucleoside triphosphate hydrolases"/>
    <property type="match status" value="1"/>
</dbReference>
<keyword evidence="1" id="KW-0677">Repeat</keyword>
<feature type="domain" description="Nephrocystin 3-like N-terminal" evidence="2">
    <location>
        <begin position="20"/>
        <end position="171"/>
    </location>
</feature>
<dbReference type="InterPro" id="IPR059106">
    <property type="entry name" value="WHD_MalT"/>
</dbReference>
<evidence type="ECO:0000259" key="2">
    <source>
        <dbReference type="Pfam" id="PF24883"/>
    </source>
</evidence>
<evidence type="ECO:0000313" key="4">
    <source>
        <dbReference type="EMBL" id="GAE46894.1"/>
    </source>
</evidence>
<dbReference type="EMBL" id="BAUW01000057">
    <property type="protein sequence ID" value="GAE46894.1"/>
    <property type="molecule type" value="Genomic_DNA"/>
</dbReference>
<feature type="domain" description="MalT-like winged helix" evidence="3">
    <location>
        <begin position="268"/>
        <end position="324"/>
    </location>
</feature>
<evidence type="ECO:0000259" key="3">
    <source>
        <dbReference type="Pfam" id="PF25873"/>
    </source>
</evidence>
<evidence type="ECO:0000313" key="5">
    <source>
        <dbReference type="Proteomes" id="UP000018949"/>
    </source>
</evidence>
<dbReference type="AlphaFoldDB" id="W4RTC3"/>
<dbReference type="InterPro" id="IPR027417">
    <property type="entry name" value="P-loop_NTPase"/>
</dbReference>
<name>W4RTC3_9BACI</name>
<sequence length="339" mass="38506">MQGTLPLIKTKLIVPGIQDQWIRRAKLSKKMKAITEKPLTIIQAGAGYGKSTALALHVKDQNQSCCWYTITSSDDDILPFLSYLTAAIQTLFPNFGHELITYMKKMDRYIREEELSMLSSLFINETLQIPEKIIVILDDFQAIEHSYHINVWLEKLLEHMPGHLHLVIATRTKPGWRVLAKLKARNELNEVSKTDLIFGKEEIELLLSDFHQISISGDQLDQLYNITEGWVIAIGMIAQRLPHLQSLDELLAEPAKSLEDLFQYLVYEVFSKQPPMIQQFLEQTSIFEELSTDVCDHILGMNGSIQMLEQLTAKNLFIQQIGGSSSGIMLFSANSSRIG</sequence>
<dbReference type="Pfam" id="PF25873">
    <property type="entry name" value="WHD_MalT"/>
    <property type="match status" value="1"/>
</dbReference>